<gene>
    <name evidence="1" type="ORF">OFDIEDLO_00043</name>
</gene>
<sequence length="111" mass="12899">MAVLEWGSLNLTYIVNKRVTVRLFNSPILLYDGTVVSFRSSKKYYEIVVEGVAKDIDDIEAILSESDEENTLTIANVAYPHAFLVDFNYNYWKTDEHGTPWYKYSMKFVAR</sequence>
<name>A0ABY6GLF4_9CAUD</name>
<dbReference type="EMBL" id="OP413838">
    <property type="protein sequence ID" value="UYL64839.1"/>
    <property type="molecule type" value="Genomic_DNA"/>
</dbReference>
<evidence type="ECO:0000313" key="2">
    <source>
        <dbReference type="Proteomes" id="UP001156193"/>
    </source>
</evidence>
<accession>A0ABY6GLF4</accession>
<protein>
    <submittedName>
        <fullName evidence="1">Uncharacterized protein</fullName>
    </submittedName>
</protein>
<evidence type="ECO:0000313" key="1">
    <source>
        <dbReference type="EMBL" id="UYL64839.1"/>
    </source>
</evidence>
<proteinExistence type="predicted"/>
<organism evidence="1 2">
    <name type="scientific">Methanophagales virus PBV299</name>
    <dbReference type="NCBI Taxonomy" id="2987730"/>
    <lineage>
        <taxon>Viruses</taxon>
        <taxon>Duplodnaviria</taxon>
        <taxon>Heunggongvirae</taxon>
        <taxon>Uroviricota</taxon>
        <taxon>Caudoviricetes</taxon>
        <taxon>Nakonvirales</taxon>
        <taxon>Ahpuchviridae</taxon>
        <taxon>Kisinvirus</taxon>
        <taxon>Kisinvirus pescaderoense</taxon>
    </lineage>
</organism>
<dbReference type="Proteomes" id="UP001156193">
    <property type="component" value="Segment"/>
</dbReference>
<keyword evidence="2" id="KW-1185">Reference proteome</keyword>
<reference evidence="1 2" key="1">
    <citation type="submission" date="2022-09" db="EMBL/GenBank/DDBJ databases">
        <title>Evolutionary Diversification of Methanotrophic Ca. Methanophagales (ANME-1) and Their Expansive Virome.</title>
        <authorList>
            <person name="Laso-Perez R."/>
            <person name="Wu F."/>
            <person name="Cremiere A."/>
            <person name="Speth D."/>
            <person name="Magyar J.S."/>
            <person name="Krupovic M."/>
            <person name="Orphan V.J."/>
        </authorList>
    </citation>
    <scope>NUCLEOTIDE SEQUENCE [LARGE SCALE GENOMIC DNA]</scope>
    <source>
        <strain evidence="1">PBV299</strain>
    </source>
</reference>